<dbReference type="Pfam" id="PF01642">
    <property type="entry name" value="MM_CoA_mutase"/>
    <property type="match status" value="1"/>
</dbReference>
<dbReference type="PROSITE" id="PS51332">
    <property type="entry name" value="B12_BINDING"/>
    <property type="match status" value="1"/>
</dbReference>
<dbReference type="InterPro" id="IPR006159">
    <property type="entry name" value="Acid_CoA_mut_C"/>
</dbReference>
<evidence type="ECO:0000259" key="8">
    <source>
        <dbReference type="PROSITE" id="PS51332"/>
    </source>
</evidence>
<dbReference type="InterPro" id="IPR006158">
    <property type="entry name" value="Cobalamin-bd"/>
</dbReference>
<dbReference type="FunFam" id="3.20.20.240:FF:000001">
    <property type="entry name" value="Probable methylmalonyl-coa mutase"/>
    <property type="match status" value="1"/>
</dbReference>
<dbReference type="EC" id="5.4.99.2" evidence="3"/>
<evidence type="ECO:0000256" key="5">
    <source>
        <dbReference type="ARBA" id="ARBA00022723"/>
    </source>
</evidence>
<proteinExistence type="inferred from homology"/>
<reference evidence="9 10" key="1">
    <citation type="submission" date="2019-02" db="EMBL/GenBank/DDBJ databases">
        <title>Deep-cultivation of Planctomycetes and their phenomic and genomic characterization uncovers novel biology.</title>
        <authorList>
            <person name="Wiegand S."/>
            <person name="Jogler M."/>
            <person name="Boedeker C."/>
            <person name="Pinto D."/>
            <person name="Vollmers J."/>
            <person name="Rivas-Marin E."/>
            <person name="Kohn T."/>
            <person name="Peeters S.H."/>
            <person name="Heuer A."/>
            <person name="Rast P."/>
            <person name="Oberbeckmann S."/>
            <person name="Bunk B."/>
            <person name="Jeske O."/>
            <person name="Meyerdierks A."/>
            <person name="Storesund J.E."/>
            <person name="Kallscheuer N."/>
            <person name="Luecker S."/>
            <person name="Lage O.M."/>
            <person name="Pohl T."/>
            <person name="Merkel B.J."/>
            <person name="Hornburger P."/>
            <person name="Mueller R.-W."/>
            <person name="Bruemmer F."/>
            <person name="Labrenz M."/>
            <person name="Spormann A.M."/>
            <person name="Op den Camp H."/>
            <person name="Overmann J."/>
            <person name="Amann R."/>
            <person name="Jetten M.S.M."/>
            <person name="Mascher T."/>
            <person name="Medema M.H."/>
            <person name="Devos D.P."/>
            <person name="Kaster A.-K."/>
            <person name="Ovreas L."/>
            <person name="Rohde M."/>
            <person name="Galperin M.Y."/>
            <person name="Jogler C."/>
        </authorList>
    </citation>
    <scope>NUCLEOTIDE SEQUENCE [LARGE SCALE GENOMIC DNA]</scope>
    <source>
        <strain evidence="9 10">Pla163</strain>
    </source>
</reference>
<evidence type="ECO:0000256" key="1">
    <source>
        <dbReference type="ARBA" id="ARBA00001922"/>
    </source>
</evidence>
<dbReference type="GO" id="GO:0004494">
    <property type="term" value="F:methylmalonyl-CoA mutase activity"/>
    <property type="evidence" value="ECO:0007669"/>
    <property type="project" value="UniProtKB-EC"/>
</dbReference>
<evidence type="ECO:0000256" key="7">
    <source>
        <dbReference type="ARBA" id="ARBA00023285"/>
    </source>
</evidence>
<dbReference type="OrthoDB" id="9762378at2"/>
<dbReference type="RefSeq" id="WP_145186296.1">
    <property type="nucleotide sequence ID" value="NZ_CP036290.1"/>
</dbReference>
<dbReference type="Proteomes" id="UP000319342">
    <property type="component" value="Chromosome"/>
</dbReference>
<evidence type="ECO:0000313" key="10">
    <source>
        <dbReference type="Proteomes" id="UP000319342"/>
    </source>
</evidence>
<sequence>MKELPDFAELEYDDARLPTEAAGSGGLAATSTPEGIAVEPRYRVLDTREGPQASWMPGFEPYVRGPYPTMYAQRPWTVRQYAGFSTAEASNAFYRRNLAAGQKGLSIAFDLATHRGYDSDHPRVFGDVGMAGVAIDSILDMRILFEGIPLDTMSVSMTMNGAVLPILALYIVAGEEQGVPPEKLSGTIQNDILKEFMVRNTYIYPPTPSMRIVGDVFRYTSAHMPRFNSISISGYHMQEAGATADVELAYTLADGLEYLRAGVDAGLTVDQFAPRLSFFFAIGTDMFMEVAKLRAARLLWAETVAPFEPKNQKSSMLRTHCQTSGWSLTATDVYNNVVRTWVEALAAVTGHTQSLHTNSLDEALALPTDFSARIARNTQLALAKESGVCRTIDPWGGSHYVESLTQELAGRVRKHMIEVERLGGMTKAIEAGLPKRRIEECAARAQARIDSGKQVIVGVNKLQPTTKDEIPVLVVDNEAVRRSQIERLARLRSERDGAATERALEALTAVAASGDGNLLAACVDAARAGATVGEMSLAMEKVFGRHAAEPQVVRGVYKNEMPSGDHYLRKARQRVAAFAEAEGRQPRILVAKLGQDGHDRGQKVVATALADLGFDVDVGSLFQTPEETARQAVENDVHVVGVSSLAAGHLALVPALRAALDAQGGEHVLIVVGGVVPPQDHEALAAAGAVAVFGPGTVITEAAIALVAAIEAAADV</sequence>
<evidence type="ECO:0000256" key="2">
    <source>
        <dbReference type="ARBA" id="ARBA00008465"/>
    </source>
</evidence>
<dbReference type="InterPro" id="IPR036724">
    <property type="entry name" value="Cobalamin-bd_sf"/>
</dbReference>
<organism evidence="9 10">
    <name type="scientific">Rohdeia mirabilis</name>
    <dbReference type="NCBI Taxonomy" id="2528008"/>
    <lineage>
        <taxon>Bacteria</taxon>
        <taxon>Pseudomonadati</taxon>
        <taxon>Planctomycetota</taxon>
        <taxon>Planctomycetia</taxon>
        <taxon>Planctomycetia incertae sedis</taxon>
        <taxon>Rohdeia</taxon>
    </lineage>
</organism>
<feature type="domain" description="B12-binding" evidence="8">
    <location>
        <begin position="585"/>
        <end position="716"/>
    </location>
</feature>
<dbReference type="InterPro" id="IPR006098">
    <property type="entry name" value="MMCoA_mutase_a_cat"/>
</dbReference>
<keyword evidence="7" id="KW-0170">Cobalt</keyword>
<dbReference type="Pfam" id="PF02310">
    <property type="entry name" value="B12-binding"/>
    <property type="match status" value="1"/>
</dbReference>
<dbReference type="Gene3D" id="3.40.50.280">
    <property type="entry name" value="Cobalamin-binding domain"/>
    <property type="match status" value="1"/>
</dbReference>
<dbReference type="CDD" id="cd03679">
    <property type="entry name" value="MM_CoA_mutase_alpha_like"/>
    <property type="match status" value="1"/>
</dbReference>
<dbReference type="NCBIfam" id="TIGR00640">
    <property type="entry name" value="acid_CoA_mut_C"/>
    <property type="match status" value="1"/>
</dbReference>
<evidence type="ECO:0000256" key="6">
    <source>
        <dbReference type="ARBA" id="ARBA00023235"/>
    </source>
</evidence>
<keyword evidence="6 9" id="KW-0413">Isomerase</keyword>
<dbReference type="GO" id="GO:0005737">
    <property type="term" value="C:cytoplasm"/>
    <property type="evidence" value="ECO:0007669"/>
    <property type="project" value="TreeGrafter"/>
</dbReference>
<name>A0A518CZ91_9BACT</name>
<dbReference type="EMBL" id="CP036290">
    <property type="protein sequence ID" value="QDU84550.1"/>
    <property type="molecule type" value="Genomic_DNA"/>
</dbReference>
<protein>
    <recommendedName>
        <fullName evidence="3">methylmalonyl-CoA mutase</fullName>
        <ecNumber evidence="3">5.4.99.2</ecNumber>
    </recommendedName>
</protein>
<gene>
    <name evidence="9" type="primary">mutB</name>
    <name evidence="9" type="ORF">Pla163_16610</name>
</gene>
<accession>A0A518CZ91</accession>
<dbReference type="Gene3D" id="3.20.20.240">
    <property type="entry name" value="Methylmalonyl-CoA mutase"/>
    <property type="match status" value="1"/>
</dbReference>
<dbReference type="GO" id="GO:0019678">
    <property type="term" value="P:propionate metabolic process, methylmalonyl pathway"/>
    <property type="evidence" value="ECO:0007669"/>
    <property type="project" value="TreeGrafter"/>
</dbReference>
<dbReference type="GO" id="GO:0046872">
    <property type="term" value="F:metal ion binding"/>
    <property type="evidence" value="ECO:0007669"/>
    <property type="project" value="UniProtKB-KW"/>
</dbReference>
<dbReference type="SUPFAM" id="SSF51703">
    <property type="entry name" value="Cobalamin (vitamin B12)-dependent enzymes"/>
    <property type="match status" value="1"/>
</dbReference>
<keyword evidence="5" id="KW-0479">Metal-binding</keyword>
<comment type="similarity">
    <text evidence="2">Belongs to the methylmalonyl-CoA mutase family.</text>
</comment>
<dbReference type="AlphaFoldDB" id="A0A518CZ91"/>
<dbReference type="GO" id="GO:0031419">
    <property type="term" value="F:cobalamin binding"/>
    <property type="evidence" value="ECO:0007669"/>
    <property type="project" value="UniProtKB-KW"/>
</dbReference>
<dbReference type="PANTHER" id="PTHR48101">
    <property type="entry name" value="METHYLMALONYL-COA MUTASE, MITOCHONDRIAL-RELATED"/>
    <property type="match status" value="1"/>
</dbReference>
<dbReference type="SUPFAM" id="SSF52242">
    <property type="entry name" value="Cobalamin (vitamin B12)-binding domain"/>
    <property type="match status" value="1"/>
</dbReference>
<evidence type="ECO:0000256" key="3">
    <source>
        <dbReference type="ARBA" id="ARBA00012398"/>
    </source>
</evidence>
<evidence type="ECO:0000313" key="9">
    <source>
        <dbReference type="EMBL" id="QDU84550.1"/>
    </source>
</evidence>
<keyword evidence="10" id="KW-1185">Reference proteome</keyword>
<dbReference type="InterPro" id="IPR006099">
    <property type="entry name" value="MeMalonylCoA_mutase_a/b_cat"/>
</dbReference>
<dbReference type="NCBIfam" id="NF006944">
    <property type="entry name" value="PRK09426.1"/>
    <property type="match status" value="1"/>
</dbReference>
<keyword evidence="4" id="KW-0846">Cobalamin</keyword>
<evidence type="ECO:0000256" key="4">
    <source>
        <dbReference type="ARBA" id="ARBA00022628"/>
    </source>
</evidence>
<comment type="cofactor">
    <cofactor evidence="1">
        <name>adenosylcob(III)alamin</name>
        <dbReference type="ChEBI" id="CHEBI:18408"/>
    </cofactor>
</comment>
<dbReference type="InterPro" id="IPR016176">
    <property type="entry name" value="Cbl-dep_enz_cat"/>
</dbReference>
<dbReference type="NCBIfam" id="TIGR00641">
    <property type="entry name" value="acid_CoA_mut_N"/>
    <property type="match status" value="1"/>
</dbReference>
<dbReference type="CDD" id="cd02071">
    <property type="entry name" value="MM_CoA_mut_B12_BD"/>
    <property type="match status" value="1"/>
</dbReference>
<dbReference type="PANTHER" id="PTHR48101:SF4">
    <property type="entry name" value="METHYLMALONYL-COA MUTASE, MITOCHONDRIAL"/>
    <property type="match status" value="1"/>
</dbReference>